<reference evidence="1 3" key="1">
    <citation type="submission" date="2017-05" db="EMBL/GenBank/DDBJ databases">
        <authorList>
            <person name="Blom J."/>
        </authorList>
    </citation>
    <scope>NUCLEOTIDE SEQUENCE [LARGE SCALE GENOMIC DNA]</scope>
    <source>
        <strain evidence="1">PD885</strain>
    </source>
</reference>
<evidence type="ECO:0000313" key="3">
    <source>
        <dbReference type="Proteomes" id="UP000195877"/>
    </source>
</evidence>
<keyword evidence="2" id="KW-0223">Dioxygenase</keyword>
<dbReference type="Proteomes" id="UP000195953">
    <property type="component" value="Chromosome 1"/>
</dbReference>
<evidence type="ECO:0000313" key="2">
    <source>
        <dbReference type="EMBL" id="SMR04670.1"/>
    </source>
</evidence>
<dbReference type="AlphaFoldDB" id="A0A1Y6H2X9"/>
<accession>A0A1Y6H2X9</accession>
<sequence length="129" mass="13617">MPPAESVRPLADELGLVVGQVAVDVAVDDGLAVVQERHWFPQQRQLPRADGLRVSVDAPQPVLRLRRPTHAAAAGAGRRKNARAAVVLLAAVSATSSPRSRASSSTICDRNIGSLRRSLGIGLSVRGSR</sequence>
<dbReference type="EMBL" id="LT853882">
    <property type="protein sequence ID" value="SMQ97864.1"/>
    <property type="molecule type" value="Genomic_DNA"/>
</dbReference>
<keyword evidence="3" id="KW-1185">Reference proteome</keyword>
<gene>
    <name evidence="2" type="ORF">PD5205_03394</name>
    <name evidence="1" type="ORF">PD885_00596</name>
</gene>
<evidence type="ECO:0000313" key="4">
    <source>
        <dbReference type="Proteomes" id="UP000195953"/>
    </source>
</evidence>
<reference evidence="2 4" key="2">
    <citation type="submission" date="2017-05" db="EMBL/GenBank/DDBJ databases">
        <authorList>
            <person name="Song R."/>
            <person name="Chenine A.L."/>
            <person name="Ruprecht R.M."/>
        </authorList>
    </citation>
    <scope>NUCLEOTIDE SEQUENCE [LARGE SCALE GENOMIC DNA]</scope>
    <source>
        <strain evidence="2">PD5205</strain>
    </source>
</reference>
<evidence type="ECO:0000313" key="1">
    <source>
        <dbReference type="EMBL" id="SMQ97864.1"/>
    </source>
</evidence>
<protein>
    <submittedName>
        <fullName evidence="2">Ring-cleavage extradiol dioxygenase</fullName>
    </submittedName>
</protein>
<proteinExistence type="predicted"/>
<organism evidence="2 4">
    <name type="scientific">Xanthomonas fragariae</name>
    <dbReference type="NCBI Taxonomy" id="48664"/>
    <lineage>
        <taxon>Bacteria</taxon>
        <taxon>Pseudomonadati</taxon>
        <taxon>Pseudomonadota</taxon>
        <taxon>Gammaproteobacteria</taxon>
        <taxon>Lysobacterales</taxon>
        <taxon>Lysobacteraceae</taxon>
        <taxon>Xanthomonas</taxon>
    </lineage>
</organism>
<dbReference type="EMBL" id="LT853885">
    <property type="protein sequence ID" value="SMR04670.1"/>
    <property type="molecule type" value="Genomic_DNA"/>
</dbReference>
<keyword evidence="2" id="KW-0560">Oxidoreductase</keyword>
<name>A0A1Y6H2X9_9XANT</name>
<dbReference type="Proteomes" id="UP000195877">
    <property type="component" value="Chromosome 1"/>
</dbReference>
<dbReference type="GO" id="GO:0051213">
    <property type="term" value="F:dioxygenase activity"/>
    <property type="evidence" value="ECO:0007669"/>
    <property type="project" value="UniProtKB-KW"/>
</dbReference>